<keyword evidence="2" id="KW-1185">Reference proteome</keyword>
<gene>
    <name evidence="3" type="primary">CUNH11orf86</name>
</gene>
<dbReference type="GeneID" id="101689152"/>
<dbReference type="PANTHER" id="PTHR31831:SF1">
    <property type="entry name" value="RIKEN CDNA 2010003K11 GENE"/>
    <property type="match status" value="1"/>
</dbReference>
<dbReference type="InterPro" id="IPR027990">
    <property type="entry name" value="DUF4633"/>
</dbReference>
<feature type="compositionally biased region" description="Basic and acidic residues" evidence="1">
    <location>
        <begin position="41"/>
        <end position="56"/>
    </location>
</feature>
<organism evidence="2 3">
    <name type="scientific">Mustela putorius furo</name>
    <name type="common">European domestic ferret</name>
    <name type="synonym">Mustela furo</name>
    <dbReference type="NCBI Taxonomy" id="9669"/>
    <lineage>
        <taxon>Eukaryota</taxon>
        <taxon>Metazoa</taxon>
        <taxon>Chordata</taxon>
        <taxon>Craniata</taxon>
        <taxon>Vertebrata</taxon>
        <taxon>Euteleostomi</taxon>
        <taxon>Mammalia</taxon>
        <taxon>Eutheria</taxon>
        <taxon>Laurasiatheria</taxon>
        <taxon>Carnivora</taxon>
        <taxon>Caniformia</taxon>
        <taxon>Musteloidea</taxon>
        <taxon>Mustelidae</taxon>
        <taxon>Mustelinae</taxon>
        <taxon>Mustela</taxon>
    </lineage>
</organism>
<evidence type="ECO:0000313" key="2">
    <source>
        <dbReference type="Proteomes" id="UP000000715"/>
    </source>
</evidence>
<reference evidence="3" key="1">
    <citation type="submission" date="2025-08" db="UniProtKB">
        <authorList>
            <consortium name="RefSeq"/>
        </authorList>
    </citation>
    <scope>IDENTIFICATION</scope>
    <source>
        <tissue evidence="3">Brain</tissue>
    </source>
</reference>
<dbReference type="RefSeq" id="XP_004759543.1">
    <property type="nucleotide sequence ID" value="XM_004759486.2"/>
</dbReference>
<proteinExistence type="predicted"/>
<name>A0A8U0MYG4_MUSPF</name>
<dbReference type="PANTHER" id="PTHR31831">
    <property type="entry name" value="HYPOTHETICAL PROTEIN LOC689065"/>
    <property type="match status" value="1"/>
</dbReference>
<dbReference type="Proteomes" id="UP000000715">
    <property type="component" value="Unplaced"/>
</dbReference>
<feature type="region of interest" description="Disordered" evidence="1">
    <location>
        <begin position="1"/>
        <end position="68"/>
    </location>
</feature>
<dbReference type="CTD" id="103109666"/>
<feature type="region of interest" description="Disordered" evidence="1">
    <location>
        <begin position="103"/>
        <end position="122"/>
    </location>
</feature>
<dbReference type="Pfam" id="PF15464">
    <property type="entry name" value="DUF4633"/>
    <property type="match status" value="1"/>
</dbReference>
<sequence>MGSGPRSQSLRGPRPTYGKLQEPWGKPRESRLRRALSLTQGHEKSRPSIEGSERLDMPGQEWLPGGPEDTERLIQAQQGKRQQWRKQYQQQVRRRWKSFVSSFPGVTLSRQASPQPPQGTTS</sequence>
<dbReference type="AlphaFoldDB" id="A0A8U0MYG4"/>
<evidence type="ECO:0000256" key="1">
    <source>
        <dbReference type="SAM" id="MobiDB-lite"/>
    </source>
</evidence>
<protein>
    <submittedName>
        <fullName evidence="3">Uncharacterized protein C11orf86 homolog isoform X1</fullName>
    </submittedName>
</protein>
<dbReference type="KEGG" id="mpuf:101689152"/>
<feature type="compositionally biased region" description="Polar residues" evidence="1">
    <location>
        <begin position="108"/>
        <end position="122"/>
    </location>
</feature>
<feature type="compositionally biased region" description="Polar residues" evidence="1">
    <location>
        <begin position="1"/>
        <end position="10"/>
    </location>
</feature>
<dbReference type="OrthoDB" id="9447782at2759"/>
<accession>A0A8U0MYG4</accession>
<evidence type="ECO:0000313" key="3">
    <source>
        <dbReference type="RefSeq" id="XP_004759543.1"/>
    </source>
</evidence>